<feature type="compositionally biased region" description="Low complexity" evidence="7">
    <location>
        <begin position="229"/>
        <end position="355"/>
    </location>
</feature>
<evidence type="ECO:0000256" key="4">
    <source>
        <dbReference type="ARBA" id="ARBA00022737"/>
    </source>
</evidence>
<sequence length="473" mass="48645">MTRKKVLSVTAGMTLASLIVGSASTEAATYTVKKGDSLWKISQQYHTTVSQIKNDNHLTGDIIYPNQKFKVPSQTPKKYKIVSGDTLSGIAKKYGVKVSQLKEWNNLSSDLIYAGDTLKINSSSATVSSTANSTGNSTSNSTSNSIANSNSNSAANNSTANSSTANNTAKSAATQKSTAPNGTYQIVKGDTLSGVAQKFGVTVSQLKEWNHLSSDWIVAGSALKVDGPSSAVSSSNGSSTQSNQSSGAASSSSNAGSASSQTSGSSSTQSSSSNNSGSTTNSTQSSQSSNAQSSSQASGSTSSSQSSQSSSAQSNSSNAGSSSSSSASTSSSQASSSRAVSKNTVSSSSNSGSYSGSAVAQIAQKYIGAPYRFGGTTPSGFDCSGFVFYVYNQAGKSIGRQTAAGYYGSSYQVSSPQPGDLIFFQDTYKSGISDVGIYLGNNQFISDSDKSVSIKSLSNPYWKSHFNSIRRFY</sequence>
<protein>
    <submittedName>
        <fullName evidence="11">NLP/P60 protein</fullName>
    </submittedName>
</protein>
<dbReference type="PROSITE" id="PS51935">
    <property type="entry name" value="NLPC_P60"/>
    <property type="match status" value="1"/>
</dbReference>
<dbReference type="InterPro" id="IPR036779">
    <property type="entry name" value="LysM_dom_sf"/>
</dbReference>
<feature type="region of interest" description="Disordered" evidence="7">
    <location>
        <begin position="126"/>
        <end position="182"/>
    </location>
</feature>
<dbReference type="Proteomes" id="UP000009283">
    <property type="component" value="Chromosome"/>
</dbReference>
<evidence type="ECO:0000256" key="1">
    <source>
        <dbReference type="ARBA" id="ARBA00007074"/>
    </source>
</evidence>
<evidence type="ECO:0000256" key="2">
    <source>
        <dbReference type="ARBA" id="ARBA00022670"/>
    </source>
</evidence>
<dbReference type="InterPro" id="IPR000064">
    <property type="entry name" value="NLP_P60_dom"/>
</dbReference>
<dbReference type="SMART" id="SM00257">
    <property type="entry name" value="LysM"/>
    <property type="match status" value="3"/>
</dbReference>
<evidence type="ECO:0000256" key="3">
    <source>
        <dbReference type="ARBA" id="ARBA00022729"/>
    </source>
</evidence>
<evidence type="ECO:0000256" key="6">
    <source>
        <dbReference type="ARBA" id="ARBA00022807"/>
    </source>
</evidence>
<evidence type="ECO:0000256" key="8">
    <source>
        <dbReference type="SAM" id="SignalP"/>
    </source>
</evidence>
<dbReference type="PANTHER" id="PTHR47053:SF1">
    <property type="entry name" value="MUREIN DD-ENDOPEPTIDASE MEPH-RELATED"/>
    <property type="match status" value="1"/>
</dbReference>
<dbReference type="SUPFAM" id="SSF54106">
    <property type="entry name" value="LysM domain"/>
    <property type="match status" value="3"/>
</dbReference>
<feature type="signal peptide" evidence="8">
    <location>
        <begin position="1"/>
        <end position="27"/>
    </location>
</feature>
<dbReference type="InterPro" id="IPR051202">
    <property type="entry name" value="Peptidase_C40"/>
</dbReference>
<keyword evidence="5" id="KW-0378">Hydrolase</keyword>
<dbReference type="Gene3D" id="3.90.1720.10">
    <property type="entry name" value="endopeptidase domain like (from Nostoc punctiforme)"/>
    <property type="match status" value="1"/>
</dbReference>
<dbReference type="PROSITE" id="PS51782">
    <property type="entry name" value="LYSM"/>
    <property type="match status" value="3"/>
</dbReference>
<dbReference type="GO" id="GO:0006508">
    <property type="term" value="P:proteolysis"/>
    <property type="evidence" value="ECO:0007669"/>
    <property type="project" value="UniProtKB-KW"/>
</dbReference>
<evidence type="ECO:0000313" key="11">
    <source>
        <dbReference type="EMBL" id="AEP00916.1"/>
    </source>
</evidence>
<dbReference type="CDD" id="cd00118">
    <property type="entry name" value="LysM"/>
    <property type="match status" value="3"/>
</dbReference>
<dbReference type="RefSeq" id="WP_014097006.1">
    <property type="nucleotide sequence ID" value="NC_016023.1"/>
</dbReference>
<proteinExistence type="inferred from homology"/>
<comment type="similarity">
    <text evidence="1">Belongs to the peptidase C40 family.</text>
</comment>
<evidence type="ECO:0000259" key="10">
    <source>
        <dbReference type="PROSITE" id="PS51935"/>
    </source>
</evidence>
<dbReference type="eggNOG" id="COG0791">
    <property type="taxonomic scope" value="Bacteria"/>
</dbReference>
<dbReference type="GO" id="GO:0008234">
    <property type="term" value="F:cysteine-type peptidase activity"/>
    <property type="evidence" value="ECO:0007669"/>
    <property type="project" value="UniProtKB-KW"/>
</dbReference>
<evidence type="ECO:0000313" key="12">
    <source>
        <dbReference type="Proteomes" id="UP000009283"/>
    </source>
</evidence>
<dbReference type="EMBL" id="CP003056">
    <property type="protein sequence ID" value="AEP00916.1"/>
    <property type="molecule type" value="Genomic_DNA"/>
</dbReference>
<dbReference type="OrthoDB" id="9813368at2"/>
<evidence type="ECO:0000259" key="9">
    <source>
        <dbReference type="PROSITE" id="PS51782"/>
    </source>
</evidence>
<dbReference type="KEGG" id="bag:Bcoa_1721"/>
<dbReference type="MEROPS" id="C40.002"/>
<dbReference type="HOGENOM" id="CLU_016043_1_1_9"/>
<accession>G2TJF3</accession>
<keyword evidence="3 8" id="KW-0732">Signal</keyword>
<organism evidence="11 12">
    <name type="scientific">Heyndrickxia coagulans 36D1</name>
    <dbReference type="NCBI Taxonomy" id="345219"/>
    <lineage>
        <taxon>Bacteria</taxon>
        <taxon>Bacillati</taxon>
        <taxon>Bacillota</taxon>
        <taxon>Bacilli</taxon>
        <taxon>Bacillales</taxon>
        <taxon>Bacillaceae</taxon>
        <taxon>Heyndrickxia</taxon>
    </lineage>
</organism>
<dbReference type="InterPro" id="IPR038765">
    <property type="entry name" value="Papain-like_cys_pep_sf"/>
</dbReference>
<keyword evidence="2" id="KW-0645">Protease</keyword>
<dbReference type="eggNOG" id="COG1388">
    <property type="taxonomic scope" value="Bacteria"/>
</dbReference>
<feature type="domain" description="NlpC/P60" evidence="10">
    <location>
        <begin position="353"/>
        <end position="473"/>
    </location>
</feature>
<feature type="domain" description="LysM" evidence="9">
    <location>
        <begin position="182"/>
        <end position="225"/>
    </location>
</feature>
<feature type="compositionally biased region" description="Low complexity" evidence="7">
    <location>
        <begin position="126"/>
        <end position="179"/>
    </location>
</feature>
<dbReference type="InterPro" id="IPR018392">
    <property type="entry name" value="LysM"/>
</dbReference>
<dbReference type="AlphaFoldDB" id="G2TJF3"/>
<evidence type="ECO:0000256" key="5">
    <source>
        <dbReference type="ARBA" id="ARBA00022801"/>
    </source>
</evidence>
<dbReference type="Pfam" id="PF00877">
    <property type="entry name" value="NLPC_P60"/>
    <property type="match status" value="1"/>
</dbReference>
<keyword evidence="4" id="KW-0677">Repeat</keyword>
<gene>
    <name evidence="11" type="ORF">Bcoa_1721</name>
</gene>
<dbReference type="Pfam" id="PF01476">
    <property type="entry name" value="LysM"/>
    <property type="match status" value="3"/>
</dbReference>
<evidence type="ECO:0000256" key="7">
    <source>
        <dbReference type="SAM" id="MobiDB-lite"/>
    </source>
</evidence>
<feature type="chain" id="PRO_5003438454" evidence="8">
    <location>
        <begin position="28"/>
        <end position="473"/>
    </location>
</feature>
<feature type="domain" description="LysM" evidence="9">
    <location>
        <begin position="28"/>
        <end position="71"/>
    </location>
</feature>
<dbReference type="Gene3D" id="3.10.350.10">
    <property type="entry name" value="LysM domain"/>
    <property type="match status" value="3"/>
</dbReference>
<feature type="region of interest" description="Disordered" evidence="7">
    <location>
        <begin position="226"/>
        <end position="355"/>
    </location>
</feature>
<dbReference type="SUPFAM" id="SSF54001">
    <property type="entry name" value="Cysteine proteinases"/>
    <property type="match status" value="1"/>
</dbReference>
<name>G2TJF3_HEYCO</name>
<keyword evidence="6" id="KW-0788">Thiol protease</keyword>
<feature type="domain" description="LysM" evidence="9">
    <location>
        <begin position="77"/>
        <end position="120"/>
    </location>
</feature>
<reference evidence="11 12" key="1">
    <citation type="journal article" date="2011" name="Stand. Genomic Sci.">
        <title>Complete Genome Sequence of a thermotolerant sporogenic lactic acid bacterium, Bacillus coagulans strain 36D1.</title>
        <authorList>
            <person name="Rhee M.S."/>
            <person name="Moritz B.E."/>
            <person name="Xie G."/>
            <person name="Glavina Del Rio T."/>
            <person name="Dalin E."/>
            <person name="Tice H."/>
            <person name="Bruce D."/>
            <person name="Goodwin L."/>
            <person name="Chertkov O."/>
            <person name="Brettin T."/>
            <person name="Han C."/>
            <person name="Detter C."/>
            <person name="Pitluck S."/>
            <person name="Land M.L."/>
            <person name="Patel M."/>
            <person name="Ou M."/>
            <person name="Harbrucker R."/>
            <person name="Ingram L.O."/>
            <person name="Shanmugam K.T."/>
        </authorList>
    </citation>
    <scope>NUCLEOTIDE SEQUENCE [LARGE SCALE GENOMIC DNA]</scope>
    <source>
        <strain evidence="11 12">36D1</strain>
    </source>
</reference>
<dbReference type="PANTHER" id="PTHR47053">
    <property type="entry name" value="MUREIN DD-ENDOPEPTIDASE MEPH-RELATED"/>
    <property type="match status" value="1"/>
</dbReference>